<dbReference type="Gramene" id="AUR62031364-RA">
    <property type="protein sequence ID" value="AUR62031364-RA:cds"/>
    <property type="gene ID" value="AUR62031364"/>
</dbReference>
<keyword evidence="1" id="KW-0175">Coiled coil</keyword>
<name>A0A803MKM3_CHEQI</name>
<organism evidence="3 4">
    <name type="scientific">Chenopodium quinoa</name>
    <name type="common">Quinoa</name>
    <dbReference type="NCBI Taxonomy" id="63459"/>
    <lineage>
        <taxon>Eukaryota</taxon>
        <taxon>Viridiplantae</taxon>
        <taxon>Streptophyta</taxon>
        <taxon>Embryophyta</taxon>
        <taxon>Tracheophyta</taxon>
        <taxon>Spermatophyta</taxon>
        <taxon>Magnoliopsida</taxon>
        <taxon>eudicotyledons</taxon>
        <taxon>Gunneridae</taxon>
        <taxon>Pentapetalae</taxon>
        <taxon>Caryophyllales</taxon>
        <taxon>Chenopodiaceae</taxon>
        <taxon>Chenopodioideae</taxon>
        <taxon>Atripliceae</taxon>
        <taxon>Chenopodium</taxon>
    </lineage>
</organism>
<proteinExistence type="predicted"/>
<reference evidence="3" key="2">
    <citation type="submission" date="2021-03" db="UniProtKB">
        <authorList>
            <consortium name="EnsemblPlants"/>
        </authorList>
    </citation>
    <scope>IDENTIFICATION</scope>
</reference>
<accession>A0A803MKM3</accession>
<evidence type="ECO:0000313" key="4">
    <source>
        <dbReference type="Proteomes" id="UP000596660"/>
    </source>
</evidence>
<feature type="region of interest" description="Disordered" evidence="2">
    <location>
        <begin position="121"/>
        <end position="184"/>
    </location>
</feature>
<dbReference type="AlphaFoldDB" id="A0A803MKM3"/>
<sequence>MGHGVKDCEECREIDEPVVSYGTWLKASPWKYNAAYKRDEGGKKGESCARPLFITKPKQPTIKCTSSTPIHEVVDRLVGVELNNDGGVNNTVQSNFGEIFTFNNGENNDLMLEKPVVENENSSAKQTHGRGWKRNPRDGDRSMGYDVKLVGEKRRERDEGADKNDLLAVEGNARSKKRSAVSNTSQVASPTQWALVRSKVDVLSIVMKAEILRDAVQFCQLNDMGYIGHDYTWTNNRGGSENVQERLDRFFANQALKDTFPGTFVTHLSKRRSDHLPILLCVKEAVNTPKKKKKKVRLYRFEEMWLRDENCVNIVTKAWERGVDICSKIAFTSANLSAWSREKFEDFVRELKDYRAKMESLMSEAQSDEVIAQMRALDDRMDELERHEELYWKQRSHQEWLKNYVTLVMKCVSTASFD</sequence>
<dbReference type="InterPro" id="IPR036691">
    <property type="entry name" value="Endo/exonu/phosph_ase_sf"/>
</dbReference>
<protein>
    <submittedName>
        <fullName evidence="3">Uncharacterized protein</fullName>
    </submittedName>
</protein>
<dbReference type="Proteomes" id="UP000596660">
    <property type="component" value="Unplaced"/>
</dbReference>
<evidence type="ECO:0000313" key="3">
    <source>
        <dbReference type="EnsemblPlants" id="AUR62031364-RA:cds"/>
    </source>
</evidence>
<feature type="coiled-coil region" evidence="1">
    <location>
        <begin position="344"/>
        <end position="387"/>
    </location>
</feature>
<reference evidence="3" key="1">
    <citation type="journal article" date="2017" name="Nature">
        <title>The genome of Chenopodium quinoa.</title>
        <authorList>
            <person name="Jarvis D.E."/>
            <person name="Ho Y.S."/>
            <person name="Lightfoot D.J."/>
            <person name="Schmoeckel S.M."/>
            <person name="Li B."/>
            <person name="Borm T.J.A."/>
            <person name="Ohyanagi H."/>
            <person name="Mineta K."/>
            <person name="Michell C.T."/>
            <person name="Saber N."/>
            <person name="Kharbatia N.M."/>
            <person name="Rupper R.R."/>
            <person name="Sharp A.R."/>
            <person name="Dally N."/>
            <person name="Boughton B.A."/>
            <person name="Woo Y.H."/>
            <person name="Gao G."/>
            <person name="Schijlen E.G.W.M."/>
            <person name="Guo X."/>
            <person name="Momin A.A."/>
            <person name="Negrao S."/>
            <person name="Al-Babili S."/>
            <person name="Gehring C."/>
            <person name="Roessner U."/>
            <person name="Jung C."/>
            <person name="Murphy K."/>
            <person name="Arold S.T."/>
            <person name="Gojobori T."/>
            <person name="van der Linden C.G."/>
            <person name="van Loo E.N."/>
            <person name="Jellen E.N."/>
            <person name="Maughan P.J."/>
            <person name="Tester M."/>
        </authorList>
    </citation>
    <scope>NUCLEOTIDE SEQUENCE [LARGE SCALE GENOMIC DNA]</scope>
    <source>
        <strain evidence="3">cv. PI 614886</strain>
    </source>
</reference>
<dbReference type="EnsemblPlants" id="AUR62031364-RA">
    <property type="protein sequence ID" value="AUR62031364-RA:cds"/>
    <property type="gene ID" value="AUR62031364"/>
</dbReference>
<dbReference type="PANTHER" id="PTHR33710:SF77">
    <property type="entry name" value="DNASE I-LIKE SUPERFAMILY PROTEIN"/>
    <property type="match status" value="1"/>
</dbReference>
<dbReference type="PANTHER" id="PTHR33710">
    <property type="entry name" value="BNAC02G09200D PROTEIN"/>
    <property type="match status" value="1"/>
</dbReference>
<evidence type="ECO:0000256" key="1">
    <source>
        <dbReference type="SAM" id="Coils"/>
    </source>
</evidence>
<dbReference type="SUPFAM" id="SSF56219">
    <property type="entry name" value="DNase I-like"/>
    <property type="match status" value="1"/>
</dbReference>
<evidence type="ECO:0000256" key="2">
    <source>
        <dbReference type="SAM" id="MobiDB-lite"/>
    </source>
</evidence>
<dbReference type="Gene3D" id="3.60.10.10">
    <property type="entry name" value="Endonuclease/exonuclease/phosphatase"/>
    <property type="match status" value="1"/>
</dbReference>
<feature type="compositionally biased region" description="Basic and acidic residues" evidence="2">
    <location>
        <begin position="135"/>
        <end position="165"/>
    </location>
</feature>
<keyword evidence="4" id="KW-1185">Reference proteome</keyword>